<evidence type="ECO:0000256" key="1">
    <source>
        <dbReference type="SAM" id="MobiDB-lite"/>
    </source>
</evidence>
<organism evidence="2 3">
    <name type="scientific">Leucocoprinus birnbaumii</name>
    <dbReference type="NCBI Taxonomy" id="56174"/>
    <lineage>
        <taxon>Eukaryota</taxon>
        <taxon>Fungi</taxon>
        <taxon>Dikarya</taxon>
        <taxon>Basidiomycota</taxon>
        <taxon>Agaricomycotina</taxon>
        <taxon>Agaricomycetes</taxon>
        <taxon>Agaricomycetidae</taxon>
        <taxon>Agaricales</taxon>
        <taxon>Agaricineae</taxon>
        <taxon>Agaricaceae</taxon>
        <taxon>Leucocoprinus</taxon>
    </lineage>
</organism>
<dbReference type="EMBL" id="JANIEX010000736">
    <property type="protein sequence ID" value="KAJ3563656.1"/>
    <property type="molecule type" value="Genomic_DNA"/>
</dbReference>
<reference evidence="2" key="1">
    <citation type="submission" date="2022-07" db="EMBL/GenBank/DDBJ databases">
        <title>Genome Sequence of Leucocoprinus birnbaumii.</title>
        <authorList>
            <person name="Buettner E."/>
        </authorList>
    </citation>
    <scope>NUCLEOTIDE SEQUENCE</scope>
    <source>
        <strain evidence="2">VT141</strain>
    </source>
</reference>
<feature type="region of interest" description="Disordered" evidence="1">
    <location>
        <begin position="108"/>
        <end position="144"/>
    </location>
</feature>
<dbReference type="AlphaFoldDB" id="A0AAD5YRH8"/>
<accession>A0AAD5YRH8</accession>
<gene>
    <name evidence="2" type="ORF">NP233_g8805</name>
</gene>
<sequence>MRQSVDHAGHSLLPGEEQCPCANKATTVSYLRANFQNLFSRLDQYTRYYLAKDWREVRFSKLPPSAGFQPLILLPPFLDSQRIQRVRKYAKTTRVYYSFPSCHYHSDARKRQRSSNDMTDSRWNNSESSEDEKEREDAALDRQEVDRVVREKGLKEKGNLQSAVKIDFKQRCVRVEALNICRSRGPVDPITSMPARYSKYVLNHSRITRRLVDIHPTSPPPGPQAPTLSTPTDVNEFHTQSSHLFHTTSIPPSTIVILFTRPDADHEIPGGPKAHHQPLGA</sequence>
<evidence type="ECO:0000313" key="3">
    <source>
        <dbReference type="Proteomes" id="UP001213000"/>
    </source>
</evidence>
<dbReference type="Proteomes" id="UP001213000">
    <property type="component" value="Unassembled WGS sequence"/>
</dbReference>
<name>A0AAD5YRH8_9AGAR</name>
<comment type="caution">
    <text evidence="2">The sequence shown here is derived from an EMBL/GenBank/DDBJ whole genome shotgun (WGS) entry which is preliminary data.</text>
</comment>
<evidence type="ECO:0000313" key="2">
    <source>
        <dbReference type="EMBL" id="KAJ3563656.1"/>
    </source>
</evidence>
<protein>
    <submittedName>
        <fullName evidence="2">Uncharacterized protein</fullName>
    </submittedName>
</protein>
<feature type="compositionally biased region" description="Polar residues" evidence="1">
    <location>
        <begin position="115"/>
        <end position="125"/>
    </location>
</feature>
<feature type="compositionally biased region" description="Basic and acidic residues" evidence="1">
    <location>
        <begin position="135"/>
        <end position="144"/>
    </location>
</feature>
<keyword evidence="3" id="KW-1185">Reference proteome</keyword>
<proteinExistence type="predicted"/>